<comment type="caution">
    <text evidence="1">The sequence shown here is derived from an EMBL/GenBank/DDBJ whole genome shotgun (WGS) entry which is preliminary data.</text>
</comment>
<evidence type="ECO:0000313" key="1">
    <source>
        <dbReference type="EMBL" id="KAI0045568.1"/>
    </source>
</evidence>
<dbReference type="Proteomes" id="UP000814033">
    <property type="component" value="Unassembled WGS sequence"/>
</dbReference>
<feature type="non-terminal residue" evidence="1">
    <location>
        <position position="111"/>
    </location>
</feature>
<feature type="non-terminal residue" evidence="1">
    <location>
        <position position="1"/>
    </location>
</feature>
<keyword evidence="2" id="KW-1185">Reference proteome</keyword>
<name>A0ACB8RN77_9AGAM</name>
<reference evidence="1" key="2">
    <citation type="journal article" date="2022" name="New Phytol.">
        <title>Evolutionary transition to the ectomycorrhizal habit in the genomes of a hyperdiverse lineage of mushroom-forming fungi.</title>
        <authorList>
            <person name="Looney B."/>
            <person name="Miyauchi S."/>
            <person name="Morin E."/>
            <person name="Drula E."/>
            <person name="Courty P.E."/>
            <person name="Kohler A."/>
            <person name="Kuo A."/>
            <person name="LaButti K."/>
            <person name="Pangilinan J."/>
            <person name="Lipzen A."/>
            <person name="Riley R."/>
            <person name="Andreopoulos W."/>
            <person name="He G."/>
            <person name="Johnson J."/>
            <person name="Nolan M."/>
            <person name="Tritt A."/>
            <person name="Barry K.W."/>
            <person name="Grigoriev I.V."/>
            <person name="Nagy L.G."/>
            <person name="Hibbett D."/>
            <person name="Henrissat B."/>
            <person name="Matheny P.B."/>
            <person name="Labbe J."/>
            <person name="Martin F.M."/>
        </authorList>
    </citation>
    <scope>NUCLEOTIDE SEQUENCE</scope>
    <source>
        <strain evidence="1">FP105234-sp</strain>
    </source>
</reference>
<dbReference type="EMBL" id="MU275948">
    <property type="protein sequence ID" value="KAI0045568.1"/>
    <property type="molecule type" value="Genomic_DNA"/>
</dbReference>
<protein>
    <submittedName>
        <fullName evidence="1">Uncharacterized protein</fullName>
    </submittedName>
</protein>
<gene>
    <name evidence="1" type="ORF">FA95DRAFT_1471617</name>
</gene>
<organism evidence="1 2">
    <name type="scientific">Auriscalpium vulgare</name>
    <dbReference type="NCBI Taxonomy" id="40419"/>
    <lineage>
        <taxon>Eukaryota</taxon>
        <taxon>Fungi</taxon>
        <taxon>Dikarya</taxon>
        <taxon>Basidiomycota</taxon>
        <taxon>Agaricomycotina</taxon>
        <taxon>Agaricomycetes</taxon>
        <taxon>Russulales</taxon>
        <taxon>Auriscalpiaceae</taxon>
        <taxon>Auriscalpium</taxon>
    </lineage>
</organism>
<evidence type="ECO:0000313" key="2">
    <source>
        <dbReference type="Proteomes" id="UP000814033"/>
    </source>
</evidence>
<proteinExistence type="predicted"/>
<reference evidence="1" key="1">
    <citation type="submission" date="2021-02" db="EMBL/GenBank/DDBJ databases">
        <authorList>
            <consortium name="DOE Joint Genome Institute"/>
            <person name="Ahrendt S."/>
            <person name="Looney B.P."/>
            <person name="Miyauchi S."/>
            <person name="Morin E."/>
            <person name="Drula E."/>
            <person name="Courty P.E."/>
            <person name="Chicoki N."/>
            <person name="Fauchery L."/>
            <person name="Kohler A."/>
            <person name="Kuo A."/>
            <person name="Labutti K."/>
            <person name="Pangilinan J."/>
            <person name="Lipzen A."/>
            <person name="Riley R."/>
            <person name="Andreopoulos W."/>
            <person name="He G."/>
            <person name="Johnson J."/>
            <person name="Barry K.W."/>
            <person name="Grigoriev I.V."/>
            <person name="Nagy L."/>
            <person name="Hibbett D."/>
            <person name="Henrissat B."/>
            <person name="Matheny P.B."/>
            <person name="Labbe J."/>
            <person name="Martin F."/>
        </authorList>
    </citation>
    <scope>NUCLEOTIDE SEQUENCE</scope>
    <source>
        <strain evidence="1">FP105234-sp</strain>
    </source>
</reference>
<sequence>EVMNRALLGLRQQHNAHIPIARLPNEILRKIFSFVSKVDPAMDLRGRGRSGDGDKETKSHAGWVAVTYVCQGWRDVAVNQPSLWADIPLALGPEWVKTFAARAQDVSLYLE</sequence>
<accession>A0ACB8RN77</accession>